<evidence type="ECO:0000256" key="1">
    <source>
        <dbReference type="SAM" id="SignalP"/>
    </source>
</evidence>
<feature type="signal peptide" evidence="1">
    <location>
        <begin position="1"/>
        <end position="16"/>
    </location>
</feature>
<keyword evidence="1" id="KW-0732">Signal</keyword>
<sequence>MKFLTVVAALASLAAAAPAPGPSAVEERQVLLDTNCTAGMKNGEYRCYGVPNNPKSFMYIAQCNNNKLHVISWCNCKTIGGNPYCV</sequence>
<protein>
    <submittedName>
        <fullName evidence="2">Uncharacterized protein</fullName>
    </submittedName>
</protein>
<reference evidence="2" key="2">
    <citation type="submission" date="2023-05" db="EMBL/GenBank/DDBJ databases">
        <authorList>
            <consortium name="Lawrence Berkeley National Laboratory"/>
            <person name="Steindorff A."/>
            <person name="Hensen N."/>
            <person name="Bonometti L."/>
            <person name="Westerberg I."/>
            <person name="Brannstrom I.O."/>
            <person name="Guillou S."/>
            <person name="Cros-Aarteil S."/>
            <person name="Calhoun S."/>
            <person name="Haridas S."/>
            <person name="Kuo A."/>
            <person name="Mondo S."/>
            <person name="Pangilinan J."/>
            <person name="Riley R."/>
            <person name="Labutti K."/>
            <person name="Andreopoulos B."/>
            <person name="Lipzen A."/>
            <person name="Chen C."/>
            <person name="Yanf M."/>
            <person name="Daum C."/>
            <person name="Ng V."/>
            <person name="Clum A."/>
            <person name="Ohm R."/>
            <person name="Martin F."/>
            <person name="Silar P."/>
            <person name="Natvig D."/>
            <person name="Lalanne C."/>
            <person name="Gautier V."/>
            <person name="Ament-Velasquez S.L."/>
            <person name="Kruys A."/>
            <person name="Hutchinson M.I."/>
            <person name="Powell A.J."/>
            <person name="Barry K."/>
            <person name="Miller A.N."/>
            <person name="Grigoriev I.V."/>
            <person name="Debuchy R."/>
            <person name="Gladieux P."/>
            <person name="Thoren M.H."/>
            <person name="Johannesson H."/>
        </authorList>
    </citation>
    <scope>NUCLEOTIDE SEQUENCE</scope>
    <source>
        <strain evidence="2">PSN243</strain>
    </source>
</reference>
<proteinExistence type="predicted"/>
<evidence type="ECO:0000313" key="3">
    <source>
        <dbReference type="Proteomes" id="UP001321760"/>
    </source>
</evidence>
<reference evidence="2" key="1">
    <citation type="journal article" date="2023" name="Mol. Phylogenet. Evol.">
        <title>Genome-scale phylogeny and comparative genomics of the fungal order Sordariales.</title>
        <authorList>
            <person name="Hensen N."/>
            <person name="Bonometti L."/>
            <person name="Westerberg I."/>
            <person name="Brannstrom I.O."/>
            <person name="Guillou S."/>
            <person name="Cros-Aarteil S."/>
            <person name="Calhoun S."/>
            <person name="Haridas S."/>
            <person name="Kuo A."/>
            <person name="Mondo S."/>
            <person name="Pangilinan J."/>
            <person name="Riley R."/>
            <person name="LaButti K."/>
            <person name="Andreopoulos B."/>
            <person name="Lipzen A."/>
            <person name="Chen C."/>
            <person name="Yan M."/>
            <person name="Daum C."/>
            <person name="Ng V."/>
            <person name="Clum A."/>
            <person name="Steindorff A."/>
            <person name="Ohm R.A."/>
            <person name="Martin F."/>
            <person name="Silar P."/>
            <person name="Natvig D.O."/>
            <person name="Lalanne C."/>
            <person name="Gautier V."/>
            <person name="Ament-Velasquez S.L."/>
            <person name="Kruys A."/>
            <person name="Hutchinson M.I."/>
            <person name="Powell A.J."/>
            <person name="Barry K."/>
            <person name="Miller A.N."/>
            <person name="Grigoriev I.V."/>
            <person name="Debuchy R."/>
            <person name="Gladieux P."/>
            <person name="Hiltunen Thoren M."/>
            <person name="Johannesson H."/>
        </authorList>
    </citation>
    <scope>NUCLEOTIDE SEQUENCE</scope>
    <source>
        <strain evidence="2">PSN243</strain>
    </source>
</reference>
<dbReference type="Proteomes" id="UP001321760">
    <property type="component" value="Unassembled WGS sequence"/>
</dbReference>
<comment type="caution">
    <text evidence="2">The sequence shown here is derived from an EMBL/GenBank/DDBJ whole genome shotgun (WGS) entry which is preliminary data.</text>
</comment>
<organism evidence="2 3">
    <name type="scientific">Podospora aff. communis PSN243</name>
    <dbReference type="NCBI Taxonomy" id="3040156"/>
    <lineage>
        <taxon>Eukaryota</taxon>
        <taxon>Fungi</taxon>
        <taxon>Dikarya</taxon>
        <taxon>Ascomycota</taxon>
        <taxon>Pezizomycotina</taxon>
        <taxon>Sordariomycetes</taxon>
        <taxon>Sordariomycetidae</taxon>
        <taxon>Sordariales</taxon>
        <taxon>Podosporaceae</taxon>
        <taxon>Podospora</taxon>
    </lineage>
</organism>
<dbReference type="EMBL" id="MU865959">
    <property type="protein sequence ID" value="KAK4446189.1"/>
    <property type="molecule type" value="Genomic_DNA"/>
</dbReference>
<feature type="chain" id="PRO_5043731826" evidence="1">
    <location>
        <begin position="17"/>
        <end position="86"/>
    </location>
</feature>
<gene>
    <name evidence="2" type="ORF">QBC34DRAFT_383613</name>
</gene>
<name>A0AAV9GDL6_9PEZI</name>
<accession>A0AAV9GDL6</accession>
<keyword evidence="3" id="KW-1185">Reference proteome</keyword>
<evidence type="ECO:0000313" key="2">
    <source>
        <dbReference type="EMBL" id="KAK4446189.1"/>
    </source>
</evidence>
<dbReference type="AlphaFoldDB" id="A0AAV9GDL6"/>